<keyword evidence="2" id="KW-1185">Reference proteome</keyword>
<name>A0ABQ5TJI4_9BACI</name>
<reference evidence="1 2" key="1">
    <citation type="submission" date="2023-02" db="EMBL/GenBank/DDBJ databases">
        <title>Oceanobacillus kimchii IFOP_LL358 isolated form Alexandrium catenella lab strain.</title>
        <authorList>
            <person name="Gajardo G."/>
            <person name="Ueki S."/>
            <person name="Maruyama F."/>
        </authorList>
    </citation>
    <scope>NUCLEOTIDE SEQUENCE [LARGE SCALE GENOMIC DNA]</scope>
    <source>
        <strain evidence="1 2">IFOP_LL358</strain>
    </source>
</reference>
<sequence>MKEIVINEYNYNLYDVYLYNNHKCIASFIGFSFVQAKNCIDQLQSEYRLSNDTLITDYIHQDNIIEQIEKYTMEEFYV</sequence>
<dbReference type="EMBL" id="BSKO01000001">
    <property type="protein sequence ID" value="GLO66165.1"/>
    <property type="molecule type" value="Genomic_DNA"/>
</dbReference>
<evidence type="ECO:0000313" key="2">
    <source>
        <dbReference type="Proteomes" id="UP001275436"/>
    </source>
</evidence>
<evidence type="ECO:0000313" key="1">
    <source>
        <dbReference type="EMBL" id="GLO66165.1"/>
    </source>
</evidence>
<comment type="caution">
    <text evidence="1">The sequence shown here is derived from an EMBL/GenBank/DDBJ whole genome shotgun (WGS) entry which is preliminary data.</text>
</comment>
<dbReference type="RefSeq" id="WP_317958047.1">
    <property type="nucleotide sequence ID" value="NZ_BSKO01000001.1"/>
</dbReference>
<protein>
    <submittedName>
        <fullName evidence="1">Uncharacterized protein</fullName>
    </submittedName>
</protein>
<proteinExistence type="predicted"/>
<gene>
    <name evidence="1" type="ORF">MACH08_19490</name>
</gene>
<dbReference type="Proteomes" id="UP001275436">
    <property type="component" value="Unassembled WGS sequence"/>
</dbReference>
<organism evidence="1 2">
    <name type="scientific">Oceanobacillus kimchii</name>
    <dbReference type="NCBI Taxonomy" id="746691"/>
    <lineage>
        <taxon>Bacteria</taxon>
        <taxon>Bacillati</taxon>
        <taxon>Bacillota</taxon>
        <taxon>Bacilli</taxon>
        <taxon>Bacillales</taxon>
        <taxon>Bacillaceae</taxon>
        <taxon>Oceanobacillus</taxon>
    </lineage>
</organism>
<accession>A0ABQ5TJI4</accession>